<dbReference type="EMBL" id="JACEEZ010015086">
    <property type="protein sequence ID" value="KAG0719077.1"/>
    <property type="molecule type" value="Genomic_DNA"/>
</dbReference>
<organism evidence="1 2">
    <name type="scientific">Chionoecetes opilio</name>
    <name type="common">Atlantic snow crab</name>
    <name type="synonym">Cancer opilio</name>
    <dbReference type="NCBI Taxonomy" id="41210"/>
    <lineage>
        <taxon>Eukaryota</taxon>
        <taxon>Metazoa</taxon>
        <taxon>Ecdysozoa</taxon>
        <taxon>Arthropoda</taxon>
        <taxon>Crustacea</taxon>
        <taxon>Multicrustacea</taxon>
        <taxon>Malacostraca</taxon>
        <taxon>Eumalacostraca</taxon>
        <taxon>Eucarida</taxon>
        <taxon>Decapoda</taxon>
        <taxon>Pleocyemata</taxon>
        <taxon>Brachyura</taxon>
        <taxon>Eubrachyura</taxon>
        <taxon>Majoidea</taxon>
        <taxon>Majidae</taxon>
        <taxon>Chionoecetes</taxon>
    </lineage>
</organism>
<proteinExistence type="predicted"/>
<evidence type="ECO:0000313" key="2">
    <source>
        <dbReference type="Proteomes" id="UP000770661"/>
    </source>
</evidence>
<dbReference type="AlphaFoldDB" id="A0A8J4Y274"/>
<evidence type="ECO:0000313" key="1">
    <source>
        <dbReference type="EMBL" id="KAG0719077.1"/>
    </source>
</evidence>
<accession>A0A8J4Y274</accession>
<sequence length="324" mass="35664">MADHQSSAAHDVITGDHVTKTDDVEVASVSPQSAVSAVVSRSIKCRMKTFHSCWMKESLQMLKDFAHDRDPCLCTGQRRIADQSVDAGHPPHAGDALGCAHPGQLQEEKQCQSEPGTGKHRVFDFSPTAAAALASGFLRDLITDGHLSPDMSYLVCDPNKLRRAAGCHASARDLDLGKAPGYQIFWIGLRWEEGQDQGDGARQLWETAPKGFDQGGACVQCQRSHLEGTFGTLYQRTRCHLRSLRSRWLRLSMIAGDIQLHRLTDRLQASTGLPHLTLASRVPVCSLLSCVNEMQYNADSEEMAPTAQSLVYMWTRKHGLTAKN</sequence>
<keyword evidence="2" id="KW-1185">Reference proteome</keyword>
<dbReference type="Proteomes" id="UP000770661">
    <property type="component" value="Unassembled WGS sequence"/>
</dbReference>
<name>A0A8J4Y274_CHIOP</name>
<comment type="caution">
    <text evidence="1">The sequence shown here is derived from an EMBL/GenBank/DDBJ whole genome shotgun (WGS) entry which is preliminary data.</text>
</comment>
<reference evidence="1" key="1">
    <citation type="submission" date="2020-07" db="EMBL/GenBank/DDBJ databases">
        <title>The High-quality genome of the commercially important snow crab, Chionoecetes opilio.</title>
        <authorList>
            <person name="Jeong J.-H."/>
            <person name="Ryu S."/>
        </authorList>
    </citation>
    <scope>NUCLEOTIDE SEQUENCE</scope>
    <source>
        <strain evidence="1">MADBK_172401_WGS</strain>
        <tissue evidence="1">Digestive gland</tissue>
    </source>
</reference>
<gene>
    <name evidence="1" type="ORF">GWK47_051232</name>
</gene>
<protein>
    <submittedName>
        <fullName evidence="1">Uncharacterized protein</fullName>
    </submittedName>
</protein>